<evidence type="ECO:0000313" key="1">
    <source>
        <dbReference type="EMBL" id="GBF58827.1"/>
    </source>
</evidence>
<evidence type="ECO:0000313" key="2">
    <source>
        <dbReference type="Proteomes" id="UP000245086"/>
    </source>
</evidence>
<name>A0A2P2ECP3_9PROT</name>
<proteinExistence type="predicted"/>
<dbReference type="PROSITE" id="PS00383">
    <property type="entry name" value="TYR_PHOSPHATASE_1"/>
    <property type="match status" value="1"/>
</dbReference>
<keyword evidence="2" id="KW-1185">Reference proteome</keyword>
<dbReference type="AlphaFoldDB" id="A0A2P2ECP3"/>
<protein>
    <recommendedName>
        <fullName evidence="3">Tyrosine specific protein phosphatases domain-containing protein</fullName>
    </recommendedName>
</protein>
<dbReference type="InterPro" id="IPR016130">
    <property type="entry name" value="Tyr_Pase_AS"/>
</dbReference>
<organism evidence="1 2">
    <name type="scientific">Candidatus Phycosocius bacilliformis</name>
    <dbReference type="NCBI Taxonomy" id="1445552"/>
    <lineage>
        <taxon>Bacteria</taxon>
        <taxon>Pseudomonadati</taxon>
        <taxon>Pseudomonadota</taxon>
        <taxon>Alphaproteobacteria</taxon>
        <taxon>Caulobacterales</taxon>
        <taxon>Caulobacterales incertae sedis</taxon>
        <taxon>Candidatus Phycosocius</taxon>
    </lineage>
</organism>
<dbReference type="Gene3D" id="3.90.190.10">
    <property type="entry name" value="Protein tyrosine phosphatase superfamily"/>
    <property type="match status" value="1"/>
</dbReference>
<dbReference type="InterPro" id="IPR029021">
    <property type="entry name" value="Prot-tyrosine_phosphatase-like"/>
</dbReference>
<evidence type="ECO:0008006" key="3">
    <source>
        <dbReference type="Google" id="ProtNLM"/>
    </source>
</evidence>
<gene>
    <name evidence="1" type="ORF">PbB2_02515</name>
</gene>
<dbReference type="Proteomes" id="UP000245086">
    <property type="component" value="Unassembled WGS sequence"/>
</dbReference>
<dbReference type="EMBL" id="BFBR01000008">
    <property type="protein sequence ID" value="GBF58827.1"/>
    <property type="molecule type" value="Genomic_DNA"/>
</dbReference>
<sequence length="173" mass="18584">MPFISVCSLALVPSTVSRLQPWGMITLLDPASMIDTPEGLSPDTHLKLGLNDVVHVQEGLVPPAVAHVHAILDHVAAWDQSAPLLVHCWAGVSRSTASAFMAACALNPDVDPVRIAWHIREASPTATPNRLLVRYADEILGRDGAMIAAVDAIGRGEDCWEGVAFDLPARWEL</sequence>
<accession>A0A2P2ECP3</accession>
<dbReference type="SUPFAM" id="SSF52799">
    <property type="entry name" value="(Phosphotyrosine protein) phosphatases II"/>
    <property type="match status" value="1"/>
</dbReference>
<reference evidence="1 2" key="1">
    <citation type="journal article" date="2018" name="Genome Announc.">
        <title>Draft Genome Sequence of "Candidatus Phycosocius bacilliformis," an Alphaproteobacterial Ectosymbiont of the Hydrocarbon-Producing Green Alga Botryococcus braunii.</title>
        <authorList>
            <person name="Tanabe Y."/>
            <person name="Yamaguchi H."/>
            <person name="Watanabe M.M."/>
        </authorList>
    </citation>
    <scope>NUCLEOTIDE SEQUENCE [LARGE SCALE GENOMIC DNA]</scope>
    <source>
        <strain evidence="1 2">BOTRYCO-2</strain>
    </source>
</reference>
<comment type="caution">
    <text evidence="1">The sequence shown here is derived from an EMBL/GenBank/DDBJ whole genome shotgun (WGS) entry which is preliminary data.</text>
</comment>